<dbReference type="Proteomes" id="UP000278149">
    <property type="component" value="Unassembled WGS sequence"/>
</dbReference>
<name>A0A3R9WY19_9CREN</name>
<evidence type="ECO:0008006" key="3">
    <source>
        <dbReference type="Google" id="ProtNLM"/>
    </source>
</evidence>
<evidence type="ECO:0000313" key="1">
    <source>
        <dbReference type="EMBL" id="RSN68263.1"/>
    </source>
</evidence>
<comment type="caution">
    <text evidence="1">The sequence shown here is derived from an EMBL/GenBank/DDBJ whole genome shotgun (WGS) entry which is preliminary data.</text>
</comment>
<accession>A0A3R9WY19</accession>
<reference evidence="1 2" key="1">
    <citation type="submission" date="2018-10" db="EMBL/GenBank/DDBJ databases">
        <title>Co-occurring genomic capacity for anaerobic methane metabolism and dissimilatory sulfite reduction discovered in the Korarchaeota.</title>
        <authorList>
            <person name="Mckay L.J."/>
            <person name="Dlakic M."/>
            <person name="Fields M.W."/>
            <person name="Delmont T.O."/>
            <person name="Eren A.M."/>
            <person name="Jay Z.J."/>
            <person name="Klingelsmith K.B."/>
            <person name="Rusch D.B."/>
            <person name="Inskeep W.P."/>
        </authorList>
    </citation>
    <scope>NUCLEOTIDE SEQUENCE [LARGE SCALE GENOMIC DNA]</scope>
    <source>
        <strain evidence="1 2">WS</strain>
    </source>
</reference>
<organism evidence="1 2">
    <name type="scientific">Candidatus Korarchaeum cryptofilum</name>
    <dbReference type="NCBI Taxonomy" id="498846"/>
    <lineage>
        <taxon>Archaea</taxon>
        <taxon>Thermoproteota</taxon>
        <taxon>Candidatus Korarchaeia</taxon>
        <taxon>Candidatus Korarchaeales</taxon>
        <taxon>Candidatus Korarchaeaceae</taxon>
        <taxon>Candidatus Korarchaeum</taxon>
    </lineage>
</organism>
<gene>
    <name evidence="1" type="ORF">D9Q81_06570</name>
</gene>
<evidence type="ECO:0000313" key="2">
    <source>
        <dbReference type="Proteomes" id="UP000278149"/>
    </source>
</evidence>
<protein>
    <recommendedName>
        <fullName evidence="3">AbiEi antitoxin C-terminal domain-containing protein</fullName>
    </recommendedName>
</protein>
<dbReference type="RefSeq" id="WP_148113960.1">
    <property type="nucleotide sequence ID" value="NZ_RCOR01000032.1"/>
</dbReference>
<dbReference type="EMBL" id="RCOR01000032">
    <property type="protein sequence ID" value="RSN68263.1"/>
    <property type="molecule type" value="Genomic_DNA"/>
</dbReference>
<dbReference type="AlphaFoldDB" id="A0A3R9WY19"/>
<sequence>MMHLYEIKELLESSGRLVVDVKQLSVLLGIPRSHSKVYASRLVSKNWAWRPRKGVIALTRDELVLATQLIEPSYISMSTALHLHGLLDQVPASIECITTRHSLSFRELGIIYRRINPALFFGYRRMERGGSYIHVALAEKAALDMVYFGQSPPDVELDIAILREMAERFSALNSPRARRVVKWVRGLAD</sequence>
<proteinExistence type="predicted"/>